<dbReference type="SUPFAM" id="SSF52833">
    <property type="entry name" value="Thioredoxin-like"/>
    <property type="match status" value="1"/>
</dbReference>
<dbReference type="eggNOG" id="KOG0911">
    <property type="taxonomic scope" value="Eukaryota"/>
</dbReference>
<dbReference type="Pfam" id="PF00462">
    <property type="entry name" value="Glutaredoxin"/>
    <property type="match status" value="1"/>
</dbReference>
<dbReference type="FunFam" id="3.40.30.10:FF:000005">
    <property type="entry name" value="Glutaredoxin 5"/>
    <property type="match status" value="1"/>
</dbReference>
<dbReference type="Proteomes" id="UP000007799">
    <property type="component" value="Unassembled WGS sequence"/>
</dbReference>
<organism evidence="8">
    <name type="scientific">Salpingoeca rosetta (strain ATCC 50818 / BSB-021)</name>
    <dbReference type="NCBI Taxonomy" id="946362"/>
    <lineage>
        <taxon>Eukaryota</taxon>
        <taxon>Choanoflagellata</taxon>
        <taxon>Craspedida</taxon>
        <taxon>Salpingoecidae</taxon>
        <taxon>Salpingoeca</taxon>
    </lineage>
</organism>
<dbReference type="GO" id="GO:0005759">
    <property type="term" value="C:mitochondrial matrix"/>
    <property type="evidence" value="ECO:0007669"/>
    <property type="project" value="TreeGrafter"/>
</dbReference>
<dbReference type="AlphaFoldDB" id="F2TYV5"/>
<gene>
    <name evidence="7" type="ORF">PTSG_01755</name>
</gene>
<dbReference type="PROSITE" id="PS51354">
    <property type="entry name" value="GLUTAREDOXIN_2"/>
    <property type="match status" value="1"/>
</dbReference>
<name>F2TYV5_SALR5</name>
<dbReference type="PANTHER" id="PTHR10293">
    <property type="entry name" value="GLUTAREDOXIN FAMILY MEMBER"/>
    <property type="match status" value="1"/>
</dbReference>
<evidence type="ECO:0000313" key="8">
    <source>
        <dbReference type="Proteomes" id="UP000007799"/>
    </source>
</evidence>
<dbReference type="InParanoid" id="F2TYV5"/>
<keyword evidence="8" id="KW-1185">Reference proteome</keyword>
<dbReference type="OMA" id="RRACRTQ"/>
<sequence>MASLLLRHAARAAFNVARPRMVTAPFVRCYALAPEVKQRIDDMVQNNKLFVFMKGTPEAPMCGFSRAVVQVLELHGMDPLDLQTANVLEDDSIRNGIKEYSDWPTIPQVYVNGEFVGGCDLMIQMHQSGELVDLLKGIGHTSPYADVQGDGGSSTDGNKA</sequence>
<evidence type="ECO:0000259" key="6">
    <source>
        <dbReference type="Pfam" id="PF00462"/>
    </source>
</evidence>
<keyword evidence="1" id="KW-0001">2Fe-2S</keyword>
<evidence type="ECO:0000256" key="5">
    <source>
        <dbReference type="ARBA" id="ARBA00023284"/>
    </source>
</evidence>
<dbReference type="GeneID" id="16078330"/>
<accession>F2TYV5</accession>
<evidence type="ECO:0000256" key="2">
    <source>
        <dbReference type="ARBA" id="ARBA00022723"/>
    </source>
</evidence>
<dbReference type="OrthoDB" id="415696at2759"/>
<dbReference type="NCBIfam" id="TIGR00365">
    <property type="entry name" value="Grx4 family monothiol glutaredoxin"/>
    <property type="match status" value="1"/>
</dbReference>
<dbReference type="STRING" id="946362.F2TYV5"/>
<keyword evidence="2" id="KW-0479">Metal-binding</keyword>
<keyword evidence="5" id="KW-0676">Redox-active center</keyword>
<dbReference type="FunCoup" id="F2TYV5">
    <property type="interactions" value="1138"/>
</dbReference>
<dbReference type="InterPro" id="IPR004480">
    <property type="entry name" value="Monothiol_GRX-rel"/>
</dbReference>
<dbReference type="KEGG" id="sre:PTSG_01755"/>
<dbReference type="InterPro" id="IPR036249">
    <property type="entry name" value="Thioredoxin-like_sf"/>
</dbReference>
<keyword evidence="4" id="KW-0411">Iron-sulfur</keyword>
<dbReference type="RefSeq" id="XP_004997735.1">
    <property type="nucleotide sequence ID" value="XM_004997678.1"/>
</dbReference>
<dbReference type="InterPro" id="IPR002109">
    <property type="entry name" value="Glutaredoxin"/>
</dbReference>
<dbReference type="Gene3D" id="3.40.30.10">
    <property type="entry name" value="Glutaredoxin"/>
    <property type="match status" value="1"/>
</dbReference>
<evidence type="ECO:0000256" key="4">
    <source>
        <dbReference type="ARBA" id="ARBA00023014"/>
    </source>
</evidence>
<evidence type="ECO:0000256" key="3">
    <source>
        <dbReference type="ARBA" id="ARBA00023004"/>
    </source>
</evidence>
<dbReference type="InterPro" id="IPR033658">
    <property type="entry name" value="GRX_PICOT-like"/>
</dbReference>
<protein>
    <submittedName>
        <fullName evidence="7">Glutaredoxin</fullName>
    </submittedName>
</protein>
<proteinExistence type="predicted"/>
<dbReference type="GO" id="GO:0051537">
    <property type="term" value="F:2 iron, 2 sulfur cluster binding"/>
    <property type="evidence" value="ECO:0007669"/>
    <property type="project" value="UniProtKB-KW"/>
</dbReference>
<evidence type="ECO:0000313" key="7">
    <source>
        <dbReference type="EMBL" id="EGD78779.1"/>
    </source>
</evidence>
<evidence type="ECO:0000256" key="1">
    <source>
        <dbReference type="ARBA" id="ARBA00022714"/>
    </source>
</evidence>
<dbReference type="CDD" id="cd03028">
    <property type="entry name" value="GRX_PICOT_like"/>
    <property type="match status" value="1"/>
</dbReference>
<dbReference type="GO" id="GO:0046872">
    <property type="term" value="F:metal ion binding"/>
    <property type="evidence" value="ECO:0007669"/>
    <property type="project" value="UniProtKB-KW"/>
</dbReference>
<keyword evidence="3" id="KW-0408">Iron</keyword>
<feature type="domain" description="Glutaredoxin" evidence="6">
    <location>
        <begin position="50"/>
        <end position="116"/>
    </location>
</feature>
<reference evidence="7" key="1">
    <citation type="submission" date="2009-08" db="EMBL/GenBank/DDBJ databases">
        <title>Annotation of Salpingoeca rosetta.</title>
        <authorList>
            <consortium name="The Broad Institute Genome Sequencing Platform"/>
            <person name="Russ C."/>
            <person name="Cuomo C."/>
            <person name="Burger G."/>
            <person name="Gray M.W."/>
            <person name="Holland P.W.H."/>
            <person name="King N."/>
            <person name="Lang F.B.F."/>
            <person name="Roger A.J."/>
            <person name="Ruiz-Trillo I."/>
            <person name="Young S.K."/>
            <person name="Zeng Q."/>
            <person name="Gargeya S."/>
            <person name="Alvarado L."/>
            <person name="Berlin A."/>
            <person name="Chapman S.B."/>
            <person name="Chen Z."/>
            <person name="Freedman E."/>
            <person name="Gellesch M."/>
            <person name="Goldberg J."/>
            <person name="Griggs A."/>
            <person name="Gujja S."/>
            <person name="Heilman E."/>
            <person name="Heiman D."/>
            <person name="Howarth C."/>
            <person name="Mehta T."/>
            <person name="Neiman D."/>
            <person name="Pearson M."/>
            <person name="Roberts A."/>
            <person name="Saif S."/>
            <person name="Shea T."/>
            <person name="Shenoy N."/>
            <person name="Sisk P."/>
            <person name="Stolte C."/>
            <person name="Sykes S."/>
            <person name="White J."/>
            <person name="Yandava C."/>
            <person name="Haas B."/>
            <person name="Nusbaum C."/>
            <person name="Birren B."/>
        </authorList>
    </citation>
    <scope>NUCLEOTIDE SEQUENCE [LARGE SCALE GENOMIC DNA]</scope>
    <source>
        <strain evidence="7">ATCC 50818</strain>
    </source>
</reference>
<dbReference type="EMBL" id="GL832957">
    <property type="protein sequence ID" value="EGD78779.1"/>
    <property type="molecule type" value="Genomic_DNA"/>
</dbReference>
<dbReference type="PANTHER" id="PTHR10293:SF16">
    <property type="entry name" value="GLUTAREDOXIN-RELATED PROTEIN 5, MITOCHONDRIAL"/>
    <property type="match status" value="1"/>
</dbReference>